<keyword evidence="3" id="KW-1185">Reference proteome</keyword>
<comment type="caution">
    <text evidence="2">The sequence shown here is derived from an EMBL/GenBank/DDBJ whole genome shotgun (WGS) entry which is preliminary data.</text>
</comment>
<dbReference type="Gene3D" id="3.40.50.150">
    <property type="entry name" value="Vaccinia Virus protein VP39"/>
    <property type="match status" value="1"/>
</dbReference>
<proteinExistence type="predicted"/>
<dbReference type="PANTHER" id="PTHR34203:SF15">
    <property type="entry name" value="SLL1173 PROTEIN"/>
    <property type="match status" value="1"/>
</dbReference>
<dbReference type="InterPro" id="IPR052514">
    <property type="entry name" value="SAM-dependent_MTase"/>
</dbReference>
<dbReference type="NCBIfam" id="TIGR01444">
    <property type="entry name" value="fkbM_fam"/>
    <property type="match status" value="1"/>
</dbReference>
<dbReference type="SUPFAM" id="SSF53335">
    <property type="entry name" value="S-adenosyl-L-methionine-dependent methyltransferases"/>
    <property type="match status" value="1"/>
</dbReference>
<sequence length="393" mass="42079">MTELSTAVAPDPERELHRRADAYRRTGDFGCIEESESRGVDPQGRPLVLLGFRSLIADRFVRHALQRLTVVGLIDNGAAGRVVDGHRVGGDADLPDLARRHPGLLAVVCAFGDVGFRHFRGLATGLGLPVLSLPQAMLRAGLLAPDEPSDWLRQGHPDTILRVLDTTAGGRLPFDDGSRAVLASVLLFRMGWDPRWVEAVRTPADRAFHTGGPCAVGEGAVVVDAGAFDGDTARVFAAASGNRHAAIHAFEPDPGNHVRLSAAIAGIPRAQAHRFGLWSESGRLRFDASGGHGSRIDADGGGEVEVVALDEWPELRPTLIKMDIEGAELPALRGAARTIAEGRPALAIAVYHRIEDLAEIPAFLHGLRPDAPMTLAHHSGYLFDSMLYVQRAA</sequence>
<accession>A0ABX2TDU9</accession>
<organism evidence="2 3">
    <name type="scientific">Azospirillum oleiclasticum</name>
    <dbReference type="NCBI Taxonomy" id="2735135"/>
    <lineage>
        <taxon>Bacteria</taxon>
        <taxon>Pseudomonadati</taxon>
        <taxon>Pseudomonadota</taxon>
        <taxon>Alphaproteobacteria</taxon>
        <taxon>Rhodospirillales</taxon>
        <taxon>Azospirillaceae</taxon>
        <taxon>Azospirillum</taxon>
    </lineage>
</organism>
<dbReference type="GO" id="GO:0032259">
    <property type="term" value="P:methylation"/>
    <property type="evidence" value="ECO:0007669"/>
    <property type="project" value="UniProtKB-KW"/>
</dbReference>
<evidence type="ECO:0000259" key="1">
    <source>
        <dbReference type="Pfam" id="PF05050"/>
    </source>
</evidence>
<keyword evidence="2" id="KW-0489">Methyltransferase</keyword>
<keyword evidence="2" id="KW-0808">Transferase</keyword>
<evidence type="ECO:0000313" key="3">
    <source>
        <dbReference type="Proteomes" id="UP000584642"/>
    </source>
</evidence>
<dbReference type="RefSeq" id="WP_180284247.1">
    <property type="nucleotide sequence ID" value="NZ_JABFDB010000019.1"/>
</dbReference>
<reference evidence="2 3" key="1">
    <citation type="submission" date="2020-05" db="EMBL/GenBank/DDBJ databases">
        <title>Azospirillum oleiclasticum sp. nov, a nitrogen-fixing and heavy crude oil-emulsifying bacterium isolated from the crude oil of Yumen Oilfield.</title>
        <authorList>
            <person name="Wu D."/>
            <person name="Cai M."/>
            <person name="Zhang X."/>
        </authorList>
    </citation>
    <scope>NUCLEOTIDE SEQUENCE [LARGE SCALE GENOMIC DNA]</scope>
    <source>
        <strain evidence="2 3">ROY-1-1-2</strain>
    </source>
</reference>
<evidence type="ECO:0000313" key="2">
    <source>
        <dbReference type="EMBL" id="NYZ22470.1"/>
    </source>
</evidence>
<dbReference type="PANTHER" id="PTHR34203">
    <property type="entry name" value="METHYLTRANSFERASE, FKBM FAMILY PROTEIN"/>
    <property type="match status" value="1"/>
</dbReference>
<name>A0ABX2TDU9_9PROT</name>
<dbReference type="Proteomes" id="UP000584642">
    <property type="component" value="Unassembled WGS sequence"/>
</dbReference>
<dbReference type="GO" id="GO:0008168">
    <property type="term" value="F:methyltransferase activity"/>
    <property type="evidence" value="ECO:0007669"/>
    <property type="project" value="UniProtKB-KW"/>
</dbReference>
<gene>
    <name evidence="2" type="ORF">HND93_22405</name>
</gene>
<dbReference type="Pfam" id="PF05050">
    <property type="entry name" value="Methyltransf_21"/>
    <property type="match status" value="1"/>
</dbReference>
<dbReference type="InterPro" id="IPR006342">
    <property type="entry name" value="FkbM_mtfrase"/>
</dbReference>
<protein>
    <submittedName>
        <fullName evidence="2">FkbM family methyltransferase</fullName>
    </submittedName>
</protein>
<dbReference type="EMBL" id="JABFDB010000019">
    <property type="protein sequence ID" value="NYZ22470.1"/>
    <property type="molecule type" value="Genomic_DNA"/>
</dbReference>
<dbReference type="InterPro" id="IPR029063">
    <property type="entry name" value="SAM-dependent_MTases_sf"/>
</dbReference>
<feature type="domain" description="Methyltransferase FkbM" evidence="1">
    <location>
        <begin position="224"/>
        <end position="365"/>
    </location>
</feature>